<dbReference type="SUPFAM" id="SSF46785">
    <property type="entry name" value="Winged helix' DNA-binding domain"/>
    <property type="match status" value="1"/>
</dbReference>
<dbReference type="AlphaFoldDB" id="A0A7C1IEY9"/>
<protein>
    <recommendedName>
        <fullName evidence="5">ORC1-type DNA replication protein</fullName>
    </recommendedName>
</protein>
<organism evidence="7">
    <name type="scientific">Fervidicoccus fontis</name>
    <dbReference type="NCBI Taxonomy" id="683846"/>
    <lineage>
        <taxon>Archaea</taxon>
        <taxon>Thermoproteota</taxon>
        <taxon>Thermoprotei</taxon>
        <taxon>Fervidicoccales</taxon>
        <taxon>Fervidicoccaceae</taxon>
        <taxon>Fervidicoccus</taxon>
    </lineage>
</organism>
<comment type="similarity">
    <text evidence="1 5">Belongs to the CDC6/cdc18 family.</text>
</comment>
<feature type="binding site" evidence="5">
    <location>
        <position position="220"/>
    </location>
    <ligand>
        <name>ATP</name>
        <dbReference type="ChEBI" id="CHEBI:30616"/>
    </ligand>
</feature>
<dbReference type="InterPro" id="IPR036390">
    <property type="entry name" value="WH_DNA-bd_sf"/>
</dbReference>
<name>A0A7C1IEY9_9CREN</name>
<dbReference type="Gene3D" id="1.10.8.60">
    <property type="match status" value="1"/>
</dbReference>
<dbReference type="InterPro" id="IPR049945">
    <property type="entry name" value="AAA_22"/>
</dbReference>
<comment type="caution">
    <text evidence="7">The sequence shown here is derived from an EMBL/GenBank/DDBJ whole genome shotgun (WGS) entry which is preliminary data.</text>
</comment>
<dbReference type="PANTHER" id="PTHR10763">
    <property type="entry name" value="CELL DIVISION CONTROL PROTEIN 6-RELATED"/>
    <property type="match status" value="1"/>
</dbReference>
<dbReference type="HAMAP" id="MF_01407">
    <property type="entry name" value="ORC1_type_DNA_replic_protein"/>
    <property type="match status" value="1"/>
</dbReference>
<evidence type="ECO:0000256" key="4">
    <source>
        <dbReference type="ARBA" id="ARBA00022840"/>
    </source>
</evidence>
<evidence type="ECO:0000313" key="7">
    <source>
        <dbReference type="EMBL" id="HDS10251.1"/>
    </source>
</evidence>
<dbReference type="GO" id="GO:0005524">
    <property type="term" value="F:ATP binding"/>
    <property type="evidence" value="ECO:0007669"/>
    <property type="project" value="UniProtKB-UniRule"/>
</dbReference>
<dbReference type="Pfam" id="PF13401">
    <property type="entry name" value="AAA_22"/>
    <property type="match status" value="1"/>
</dbReference>
<dbReference type="NCBIfam" id="NF001623">
    <property type="entry name" value="PRK00411.1-1"/>
    <property type="match status" value="1"/>
</dbReference>
<dbReference type="InterPro" id="IPR036388">
    <property type="entry name" value="WH-like_DNA-bd_sf"/>
</dbReference>
<dbReference type="InterPro" id="IPR014277">
    <property type="entry name" value="Orc1/Cdc6_arc"/>
</dbReference>
<dbReference type="NCBIfam" id="TIGR02928">
    <property type="entry name" value="orc1/cdc6 family replication initiation protein"/>
    <property type="match status" value="1"/>
</dbReference>
<dbReference type="CDD" id="cd08768">
    <property type="entry name" value="Cdc6_C"/>
    <property type="match status" value="1"/>
</dbReference>
<proteinExistence type="inferred from homology"/>
<dbReference type="Gene3D" id="1.10.10.10">
    <property type="entry name" value="Winged helix-like DNA-binding domain superfamily/Winged helix DNA-binding domain"/>
    <property type="match status" value="1"/>
</dbReference>
<dbReference type="GO" id="GO:0006260">
    <property type="term" value="P:DNA replication"/>
    <property type="evidence" value="ECO:0007669"/>
    <property type="project" value="UniProtKB-UniRule"/>
</dbReference>
<accession>A0A7C1IEY9</accession>
<dbReference type="Pfam" id="PF09079">
    <property type="entry name" value="WHD_Cdc6"/>
    <property type="match status" value="1"/>
</dbReference>
<dbReference type="PANTHER" id="PTHR10763:SF31">
    <property type="entry name" value="ORC1-TYPE DNA REPLICATION PROTEIN 2"/>
    <property type="match status" value="1"/>
</dbReference>
<dbReference type="Gene3D" id="3.40.50.300">
    <property type="entry name" value="P-loop containing nucleotide triphosphate hydrolases"/>
    <property type="match status" value="1"/>
</dbReference>
<dbReference type="InterPro" id="IPR050311">
    <property type="entry name" value="ORC1/CDC6"/>
</dbReference>
<dbReference type="EMBL" id="DSDY01000046">
    <property type="protein sequence ID" value="HDS10251.1"/>
    <property type="molecule type" value="Genomic_DNA"/>
</dbReference>
<gene>
    <name evidence="7" type="ORF">ENO04_01315</name>
</gene>
<dbReference type="InterPro" id="IPR015163">
    <property type="entry name" value="Cdc6_C"/>
</dbReference>
<keyword evidence="4 5" id="KW-0067">ATP-binding</keyword>
<feature type="domain" description="Cdc6 C-terminal" evidence="6">
    <location>
        <begin position="320"/>
        <end position="403"/>
    </location>
</feature>
<evidence type="ECO:0000256" key="2">
    <source>
        <dbReference type="ARBA" id="ARBA00022705"/>
    </source>
</evidence>
<feature type="binding site" evidence="5">
    <location>
        <position position="232"/>
    </location>
    <ligand>
        <name>ATP</name>
        <dbReference type="ChEBI" id="CHEBI:30616"/>
    </ligand>
</feature>
<evidence type="ECO:0000256" key="5">
    <source>
        <dbReference type="HAMAP-Rule" id="MF_01407"/>
    </source>
</evidence>
<dbReference type="SMART" id="SM01074">
    <property type="entry name" value="Cdc6_C"/>
    <property type="match status" value="1"/>
</dbReference>
<dbReference type="SUPFAM" id="SSF52540">
    <property type="entry name" value="P-loop containing nucleoside triphosphate hydrolases"/>
    <property type="match status" value="1"/>
</dbReference>
<dbReference type="GO" id="GO:0016887">
    <property type="term" value="F:ATP hydrolysis activity"/>
    <property type="evidence" value="ECO:0007669"/>
    <property type="project" value="InterPro"/>
</dbReference>
<dbReference type="Pfam" id="PF22703">
    <property type="entry name" value="Cdc6_lid"/>
    <property type="match status" value="1"/>
</dbReference>
<evidence type="ECO:0000256" key="1">
    <source>
        <dbReference type="ARBA" id="ARBA00006184"/>
    </source>
</evidence>
<keyword evidence="2 5" id="KW-0235">DNA replication</keyword>
<comment type="function">
    <text evidence="5">Involved in regulation of DNA replication.</text>
</comment>
<evidence type="ECO:0000256" key="3">
    <source>
        <dbReference type="ARBA" id="ARBA00022741"/>
    </source>
</evidence>
<feature type="binding site" evidence="5">
    <location>
        <begin position="74"/>
        <end position="78"/>
    </location>
    <ligand>
        <name>ATP</name>
        <dbReference type="ChEBI" id="CHEBI:30616"/>
    </ligand>
</feature>
<sequence length="412" mass="46758">MGEPEQEWAESILGQVIHTYSVFKDKTKLYPEYLPDRLPHREPQLKSLAQVFKPLLTSKSEGIHRVILTGGYGTGKTATSRMFGKTIATIAQKHGLSLKYIHINCYKARTLPQVLIAISNALQISIPHRGLSSQEMMKGIIDELEDTDSYAIVALDEFDYFVQSNPVNSVYFLVRMYDDDFLGKKRVHFIFITRNTSLIHSLDKSISTFFMHNVIYFPPYSSRELSSILKDRVELAFYDGTVSEEVINYIAHLEGYDKDGSGSARTAIEILMRAGESADSSGRQRVSVDDVRKAHIVVKPELAMLQDTLEALSTHYLILLLAIVKTLKKQESSFVRIGDVEETYRVLCESYGEKPRRHTQIYTYIMDMKKMRIIHTKTSGKGFRGKSTLVGISSAPLDILEARLEETIKTRL</sequence>
<keyword evidence="3 5" id="KW-0547">Nucleotide-binding</keyword>
<dbReference type="InterPro" id="IPR027417">
    <property type="entry name" value="P-loop_NTPase"/>
</dbReference>
<dbReference type="InterPro" id="IPR055237">
    <property type="entry name" value="Cdc6_lid"/>
</dbReference>
<evidence type="ECO:0000259" key="6">
    <source>
        <dbReference type="SMART" id="SM01074"/>
    </source>
</evidence>
<reference evidence="7" key="1">
    <citation type="journal article" date="2020" name="mSystems">
        <title>Genome- and Community-Level Interaction Insights into Carbon Utilization and Element Cycling Functions of Hydrothermarchaeota in Hydrothermal Sediment.</title>
        <authorList>
            <person name="Zhou Z."/>
            <person name="Liu Y."/>
            <person name="Xu W."/>
            <person name="Pan J."/>
            <person name="Luo Z.H."/>
            <person name="Li M."/>
        </authorList>
    </citation>
    <scope>NUCLEOTIDE SEQUENCE [LARGE SCALE GENOMIC DNA]</scope>
    <source>
        <strain evidence="7">SpSt-123</strain>
    </source>
</reference>